<name>A0A914YXD9_9BILA</name>
<evidence type="ECO:0000313" key="2">
    <source>
        <dbReference type="WBParaSite" id="PSU_v2.g4629.t1"/>
    </source>
</evidence>
<organism evidence="1 2">
    <name type="scientific">Panagrolaimus superbus</name>
    <dbReference type="NCBI Taxonomy" id="310955"/>
    <lineage>
        <taxon>Eukaryota</taxon>
        <taxon>Metazoa</taxon>
        <taxon>Ecdysozoa</taxon>
        <taxon>Nematoda</taxon>
        <taxon>Chromadorea</taxon>
        <taxon>Rhabditida</taxon>
        <taxon>Tylenchina</taxon>
        <taxon>Panagrolaimomorpha</taxon>
        <taxon>Panagrolaimoidea</taxon>
        <taxon>Panagrolaimidae</taxon>
        <taxon>Panagrolaimus</taxon>
    </lineage>
</organism>
<accession>A0A914YXD9</accession>
<keyword evidence="1" id="KW-1185">Reference proteome</keyword>
<evidence type="ECO:0000313" key="1">
    <source>
        <dbReference type="Proteomes" id="UP000887577"/>
    </source>
</evidence>
<sequence length="247" mass="29312">MSEPEAVVADVEEEKVGFEIDELPLQHILLFLPWIQKELPKEKIHKLYESFGMTEGQRDELIDSMAIKDGDAHVKDIFDAYHKIFQSDLKVAHWIARWFIQESNSLMAKRMLFDNIDPGAFRVYKNEFIENPTRPDIVPKLATQIPIIEIADSLKRHVTDQKYKEVADNAREMYQKNSLSSMWFARCTFLINFITVKPNTRKPEYWLNEFFAACSYHPRTRVYPFYIDRYYKTRLGWFLLSHAIYIC</sequence>
<dbReference type="WBParaSite" id="PSU_v2.g4629.t1">
    <property type="protein sequence ID" value="PSU_v2.g4629.t1"/>
    <property type="gene ID" value="PSU_v2.g4629"/>
</dbReference>
<proteinExistence type="predicted"/>
<dbReference type="Proteomes" id="UP000887577">
    <property type="component" value="Unplaced"/>
</dbReference>
<dbReference type="AlphaFoldDB" id="A0A914YXD9"/>
<protein>
    <submittedName>
        <fullName evidence="2">Uncharacterized protein</fullName>
    </submittedName>
</protein>
<reference evidence="2" key="1">
    <citation type="submission" date="2022-11" db="UniProtKB">
        <authorList>
            <consortium name="WormBaseParasite"/>
        </authorList>
    </citation>
    <scope>IDENTIFICATION</scope>
</reference>